<protein>
    <submittedName>
        <fullName evidence="2">Uncharacterized protein</fullName>
    </submittedName>
</protein>
<feature type="region of interest" description="Disordered" evidence="1">
    <location>
        <begin position="443"/>
        <end position="465"/>
    </location>
</feature>
<comment type="caution">
    <text evidence="2">The sequence shown here is derived from an EMBL/GenBank/DDBJ whole genome shotgun (WGS) entry which is preliminary data.</text>
</comment>
<dbReference type="Proteomes" id="UP000028545">
    <property type="component" value="Unassembled WGS sequence"/>
</dbReference>
<dbReference type="EMBL" id="JOWA01000044">
    <property type="protein sequence ID" value="KEZ46223.1"/>
    <property type="molecule type" value="Genomic_DNA"/>
</dbReference>
<dbReference type="GeneID" id="27720181"/>
<dbReference type="AlphaFoldDB" id="A0A084GFW1"/>
<feature type="region of interest" description="Disordered" evidence="1">
    <location>
        <begin position="173"/>
        <end position="214"/>
    </location>
</feature>
<feature type="region of interest" description="Disordered" evidence="1">
    <location>
        <begin position="234"/>
        <end position="293"/>
    </location>
</feature>
<dbReference type="OrthoDB" id="4587086at2759"/>
<keyword evidence="3" id="KW-1185">Reference proteome</keyword>
<feature type="region of interest" description="Disordered" evidence="1">
    <location>
        <begin position="28"/>
        <end position="84"/>
    </location>
</feature>
<evidence type="ECO:0000256" key="1">
    <source>
        <dbReference type="SAM" id="MobiDB-lite"/>
    </source>
</evidence>
<sequence length="808" mass="88637">MALSSPKGPRGLLDPRLEKEIDAASVFKPTPNLGFPEAQSVGSEPVTHSVSPYKPVRMNTALENKADSSKSSNPELLSDTEEDTVPIFDVKKLSPIVEQAESSPSPQLSILQRAASRAGLQLQPLSVAHESSPPKTQYQPYCEPPPRTSSRVSNHAAATANVPIGHAAAAAFGSGSTDQQGLSSSSSRQQQIPEQAGTVPNLAHGVRNGHHGKRIISNSGTVIHYEVGPHGPSCSLDNRGGSGHASYRSANPGNGAGRSRSGGDGPSGGGPPNGGHQGGDGGPTGQPPQQYCTKDLGERSWKFSDDMAQAYHHMRGPAVNELNSFGNLLLYSRKHSMPENADEVAPQGVSHMASNLEDILVSHNPVRYHSDERTFDVPKAQYEHVGPSNVVPHFRHPTNFKAADVSDGGDSDEGYISPCTFTFMARGTIPNVDLAARHQVPADAQPLRSQAPAEPEALTGSYHVSTNPSIIFDPPGIRKRDLKYLRGSFGKLFSRMQPVLGKKLDKIRLGISEKDADPAESIFSDHTPFSQAEIDAAFRAPSAEPIDGIPPSRVTEAINQTEAEIKRLEVDELAAYKTAHENSEYLKFLKETYTRVTEAGQYIRTFHHRVSQKRKRAKIRRTVAHRLRELQYQRLKLLDELHESQARNELTLARMLQVERALQVECQYANVETVEEIMGTAAALWDEMNEIESSRRNAVLPEANGSPSRGRRQQQPPPQRQLQPQQQPQQQQRQLYAAQYETPQRNPQQWRGRASQMVTPQQGRPIPNTPAMQSDPSGRLIAYIPHNNTPQQSDFQNLANLSQWDAFF</sequence>
<gene>
    <name evidence="2" type="ORF">SAPIO_CDS1109</name>
</gene>
<dbReference type="HOGENOM" id="CLU_348882_0_0_1"/>
<dbReference type="VEuPathDB" id="FungiDB:SAPIO_CDS1109"/>
<reference evidence="2 3" key="1">
    <citation type="journal article" date="2014" name="Genome Announc.">
        <title>Draft genome sequence of the pathogenic fungus Scedosporium apiospermum.</title>
        <authorList>
            <person name="Vandeputte P."/>
            <person name="Ghamrawi S."/>
            <person name="Rechenmann M."/>
            <person name="Iltis A."/>
            <person name="Giraud S."/>
            <person name="Fleury M."/>
            <person name="Thornton C."/>
            <person name="Delhaes L."/>
            <person name="Meyer W."/>
            <person name="Papon N."/>
            <person name="Bouchara J.P."/>
        </authorList>
    </citation>
    <scope>NUCLEOTIDE SEQUENCE [LARGE SCALE GENOMIC DNA]</scope>
    <source>
        <strain evidence="2 3">IHEM 14462</strain>
    </source>
</reference>
<feature type="compositionally biased region" description="Low complexity" evidence="1">
    <location>
        <begin position="173"/>
        <end position="191"/>
    </location>
</feature>
<organism evidence="2 3">
    <name type="scientific">Pseudallescheria apiosperma</name>
    <name type="common">Scedosporium apiospermum</name>
    <dbReference type="NCBI Taxonomy" id="563466"/>
    <lineage>
        <taxon>Eukaryota</taxon>
        <taxon>Fungi</taxon>
        <taxon>Dikarya</taxon>
        <taxon>Ascomycota</taxon>
        <taxon>Pezizomycotina</taxon>
        <taxon>Sordariomycetes</taxon>
        <taxon>Hypocreomycetidae</taxon>
        <taxon>Microascales</taxon>
        <taxon>Microascaceae</taxon>
        <taxon>Scedosporium</taxon>
    </lineage>
</organism>
<name>A0A084GFW1_PSEDA</name>
<evidence type="ECO:0000313" key="3">
    <source>
        <dbReference type="Proteomes" id="UP000028545"/>
    </source>
</evidence>
<feature type="compositionally biased region" description="Low complexity" evidence="1">
    <location>
        <begin position="720"/>
        <end position="735"/>
    </location>
</feature>
<feature type="compositionally biased region" description="Gly residues" evidence="1">
    <location>
        <begin position="254"/>
        <end position="284"/>
    </location>
</feature>
<dbReference type="KEGG" id="sapo:SAPIO_CDS1109"/>
<feature type="region of interest" description="Disordered" evidence="1">
    <location>
        <begin position="122"/>
        <end position="154"/>
    </location>
</feature>
<dbReference type="RefSeq" id="XP_016646022.1">
    <property type="nucleotide sequence ID" value="XM_016784467.1"/>
</dbReference>
<feature type="region of interest" description="Disordered" evidence="1">
    <location>
        <begin position="700"/>
        <end position="769"/>
    </location>
</feature>
<accession>A0A084GFW1</accession>
<evidence type="ECO:0000313" key="2">
    <source>
        <dbReference type="EMBL" id="KEZ46223.1"/>
    </source>
</evidence>
<feature type="compositionally biased region" description="Polar residues" evidence="1">
    <location>
        <begin position="40"/>
        <end position="50"/>
    </location>
</feature>
<proteinExistence type="predicted"/>